<evidence type="ECO:0000256" key="9">
    <source>
        <dbReference type="ARBA" id="ARBA00023180"/>
    </source>
</evidence>
<feature type="transmembrane region" description="Helical" evidence="12">
    <location>
        <begin position="1013"/>
        <end position="1033"/>
    </location>
</feature>
<reference evidence="15" key="1">
    <citation type="journal article" date="2014" name="Proc. Natl. Acad. Sci. U.S.A.">
        <title>Extensive sampling of basidiomycete genomes demonstrates inadequacy of the white-rot/brown-rot paradigm for wood decay fungi.</title>
        <authorList>
            <person name="Riley R."/>
            <person name="Salamov A.A."/>
            <person name="Brown D.W."/>
            <person name="Nagy L.G."/>
            <person name="Floudas D."/>
            <person name="Held B.W."/>
            <person name="Levasseur A."/>
            <person name="Lombard V."/>
            <person name="Morin E."/>
            <person name="Otillar R."/>
            <person name="Lindquist E.A."/>
            <person name="Sun H."/>
            <person name="LaButti K.M."/>
            <person name="Schmutz J."/>
            <person name="Jabbour D."/>
            <person name="Luo H."/>
            <person name="Baker S.E."/>
            <person name="Pisabarro A.G."/>
            <person name="Walton J.D."/>
            <person name="Blanchette R.A."/>
            <person name="Henrissat B."/>
            <person name="Martin F."/>
            <person name="Cullen D."/>
            <person name="Hibbett D.S."/>
            <person name="Grigoriev I.V."/>
        </authorList>
    </citation>
    <scope>NUCLEOTIDE SEQUENCE [LARGE SCALE GENOMIC DNA]</scope>
    <source>
        <strain evidence="15">FD-172 SS1</strain>
    </source>
</reference>
<keyword evidence="9" id="KW-0325">Glycoprotein</keyword>
<feature type="compositionally biased region" description="Basic and acidic residues" evidence="11">
    <location>
        <begin position="1"/>
        <end position="19"/>
    </location>
</feature>
<keyword evidence="6 12" id="KW-0812">Transmembrane</keyword>
<evidence type="ECO:0000256" key="7">
    <source>
        <dbReference type="ARBA" id="ARBA00022989"/>
    </source>
</evidence>
<feature type="compositionally biased region" description="Polar residues" evidence="11">
    <location>
        <begin position="535"/>
        <end position="552"/>
    </location>
</feature>
<dbReference type="OrthoDB" id="370884at2759"/>
<evidence type="ECO:0000259" key="13">
    <source>
        <dbReference type="Pfam" id="PF22997"/>
    </source>
</evidence>
<organism evidence="14 15">
    <name type="scientific">Botryobasidium botryosum (strain FD-172 SS1)</name>
    <dbReference type="NCBI Taxonomy" id="930990"/>
    <lineage>
        <taxon>Eukaryota</taxon>
        <taxon>Fungi</taxon>
        <taxon>Dikarya</taxon>
        <taxon>Basidiomycota</taxon>
        <taxon>Agaricomycotina</taxon>
        <taxon>Agaricomycetes</taxon>
        <taxon>Cantharellales</taxon>
        <taxon>Botryobasidiaceae</taxon>
        <taxon>Botryobasidium</taxon>
    </lineage>
</organism>
<keyword evidence="4" id="KW-0328">Glycosyltransferase</keyword>
<keyword evidence="5 14" id="KW-0808">Transferase</keyword>
<name>A0A067MUW1_BOTB1</name>
<feature type="region of interest" description="Disordered" evidence="11">
    <location>
        <begin position="1122"/>
        <end position="1380"/>
    </location>
</feature>
<dbReference type="InParanoid" id="A0A067MUW1"/>
<dbReference type="Gene3D" id="3.90.550.10">
    <property type="entry name" value="Spore Coat Polysaccharide Biosynthesis Protein SpsA, Chain A"/>
    <property type="match status" value="1"/>
</dbReference>
<dbReference type="Pfam" id="PF22997">
    <property type="entry name" value="CHS4"/>
    <property type="match status" value="1"/>
</dbReference>
<dbReference type="GO" id="GO:0005886">
    <property type="term" value="C:plasma membrane"/>
    <property type="evidence" value="ECO:0007669"/>
    <property type="project" value="UniProtKB-SubCell"/>
</dbReference>
<dbReference type="PANTHER" id="PTHR22914">
    <property type="entry name" value="CHITIN SYNTHASE"/>
    <property type="match status" value="1"/>
</dbReference>
<feature type="compositionally biased region" description="Polar residues" evidence="11">
    <location>
        <begin position="1221"/>
        <end position="1230"/>
    </location>
</feature>
<feature type="compositionally biased region" description="Polar residues" evidence="11">
    <location>
        <begin position="562"/>
        <end position="578"/>
    </location>
</feature>
<feature type="region of interest" description="Disordered" evidence="11">
    <location>
        <begin position="520"/>
        <end position="582"/>
    </location>
</feature>
<dbReference type="InterPro" id="IPR029044">
    <property type="entry name" value="Nucleotide-diphossugar_trans"/>
</dbReference>
<dbReference type="InterPro" id="IPR054295">
    <property type="entry name" value="CHS4-like_dom"/>
</dbReference>
<evidence type="ECO:0000256" key="10">
    <source>
        <dbReference type="ARBA" id="ARBA00048014"/>
    </source>
</evidence>
<evidence type="ECO:0000256" key="5">
    <source>
        <dbReference type="ARBA" id="ARBA00022679"/>
    </source>
</evidence>
<dbReference type="GO" id="GO:0030428">
    <property type="term" value="C:cell septum"/>
    <property type="evidence" value="ECO:0007669"/>
    <property type="project" value="TreeGrafter"/>
</dbReference>
<dbReference type="PANTHER" id="PTHR22914:SF16">
    <property type="entry name" value="CHITIN SYNTHASE 3"/>
    <property type="match status" value="1"/>
</dbReference>
<evidence type="ECO:0000256" key="8">
    <source>
        <dbReference type="ARBA" id="ARBA00023136"/>
    </source>
</evidence>
<feature type="transmembrane region" description="Helical" evidence="12">
    <location>
        <begin position="144"/>
        <end position="166"/>
    </location>
</feature>
<dbReference type="SUPFAM" id="SSF53448">
    <property type="entry name" value="Nucleotide-diphospho-sugar transferases"/>
    <property type="match status" value="1"/>
</dbReference>
<dbReference type="Proteomes" id="UP000027195">
    <property type="component" value="Unassembled WGS sequence"/>
</dbReference>
<evidence type="ECO:0000256" key="1">
    <source>
        <dbReference type="ARBA" id="ARBA00004651"/>
    </source>
</evidence>
<evidence type="ECO:0000256" key="6">
    <source>
        <dbReference type="ARBA" id="ARBA00022692"/>
    </source>
</evidence>
<accession>A0A067MUW1</accession>
<feature type="transmembrane region" description="Helical" evidence="12">
    <location>
        <begin position="430"/>
        <end position="457"/>
    </location>
</feature>
<feature type="transmembrane region" description="Helical" evidence="12">
    <location>
        <begin position="1045"/>
        <end position="1064"/>
    </location>
</feature>
<feature type="compositionally biased region" description="Low complexity" evidence="11">
    <location>
        <begin position="1342"/>
        <end position="1353"/>
    </location>
</feature>
<dbReference type="GO" id="GO:0006031">
    <property type="term" value="P:chitin biosynthetic process"/>
    <property type="evidence" value="ECO:0007669"/>
    <property type="project" value="TreeGrafter"/>
</dbReference>
<dbReference type="STRING" id="930990.A0A067MUW1"/>
<evidence type="ECO:0000256" key="11">
    <source>
        <dbReference type="SAM" id="MobiDB-lite"/>
    </source>
</evidence>
<evidence type="ECO:0000256" key="2">
    <source>
        <dbReference type="ARBA" id="ARBA00012543"/>
    </source>
</evidence>
<keyword evidence="7 12" id="KW-1133">Transmembrane helix</keyword>
<keyword evidence="15" id="KW-1185">Reference proteome</keyword>
<dbReference type="Pfam" id="PF03142">
    <property type="entry name" value="Chitin_synth_2"/>
    <property type="match status" value="1"/>
</dbReference>
<dbReference type="CDD" id="cd04190">
    <property type="entry name" value="Chitin_synth_C"/>
    <property type="match status" value="1"/>
</dbReference>
<feature type="compositionally biased region" description="Polar residues" evidence="11">
    <location>
        <begin position="1257"/>
        <end position="1299"/>
    </location>
</feature>
<evidence type="ECO:0000256" key="12">
    <source>
        <dbReference type="SAM" id="Phobius"/>
    </source>
</evidence>
<proteinExistence type="predicted"/>
<evidence type="ECO:0000256" key="4">
    <source>
        <dbReference type="ARBA" id="ARBA00022676"/>
    </source>
</evidence>
<dbReference type="EC" id="2.4.1.16" evidence="2"/>
<dbReference type="GO" id="GO:0004100">
    <property type="term" value="F:chitin synthase activity"/>
    <property type="evidence" value="ECO:0007669"/>
    <property type="project" value="UniProtKB-EC"/>
</dbReference>
<feature type="domain" description="Chitin synthase 4-like" evidence="13">
    <location>
        <begin position="337"/>
        <end position="417"/>
    </location>
</feature>
<feature type="transmembrane region" description="Helical" evidence="12">
    <location>
        <begin position="985"/>
        <end position="1007"/>
    </location>
</feature>
<evidence type="ECO:0000256" key="3">
    <source>
        <dbReference type="ARBA" id="ARBA00022475"/>
    </source>
</evidence>
<feature type="region of interest" description="Disordered" evidence="11">
    <location>
        <begin position="1"/>
        <end position="50"/>
    </location>
</feature>
<comment type="catalytic activity">
    <reaction evidence="10">
        <text>[(1-&gt;4)-N-acetyl-beta-D-glucosaminyl](n) + UDP-N-acetyl-alpha-D-glucosamine = [(1-&gt;4)-N-acetyl-beta-D-glucosaminyl](n+1) + UDP + H(+)</text>
        <dbReference type="Rhea" id="RHEA:16637"/>
        <dbReference type="Rhea" id="RHEA-COMP:9593"/>
        <dbReference type="Rhea" id="RHEA-COMP:9595"/>
        <dbReference type="ChEBI" id="CHEBI:15378"/>
        <dbReference type="ChEBI" id="CHEBI:17029"/>
        <dbReference type="ChEBI" id="CHEBI:57705"/>
        <dbReference type="ChEBI" id="CHEBI:58223"/>
        <dbReference type="EC" id="2.4.1.16"/>
    </reaction>
</comment>
<feature type="compositionally biased region" description="Polar residues" evidence="11">
    <location>
        <begin position="1128"/>
        <end position="1150"/>
    </location>
</feature>
<evidence type="ECO:0000313" key="14">
    <source>
        <dbReference type="EMBL" id="KDQ15672.1"/>
    </source>
</evidence>
<dbReference type="InterPro" id="IPR004835">
    <property type="entry name" value="Chitin_synth"/>
</dbReference>
<dbReference type="EMBL" id="KL198031">
    <property type="protein sequence ID" value="KDQ15672.1"/>
    <property type="molecule type" value="Genomic_DNA"/>
</dbReference>
<comment type="subcellular location">
    <subcellularLocation>
        <location evidence="1">Cell membrane</location>
        <topology evidence="1">Multi-pass membrane protein</topology>
    </subcellularLocation>
</comment>
<dbReference type="HOGENOM" id="CLU_002572_1_0_1"/>
<evidence type="ECO:0000313" key="15">
    <source>
        <dbReference type="Proteomes" id="UP000027195"/>
    </source>
</evidence>
<protein>
    <recommendedName>
        <fullName evidence="2">chitin synthase</fullName>
        <ecNumber evidence="2">2.4.1.16</ecNumber>
    </recommendedName>
</protein>
<keyword evidence="3" id="KW-1003">Cell membrane</keyword>
<keyword evidence="8 12" id="KW-0472">Membrane</keyword>
<gene>
    <name evidence="14" type="ORF">BOTBODRAFT_108211</name>
</gene>
<feature type="transmembrane region" description="Helical" evidence="12">
    <location>
        <begin position="178"/>
        <end position="198"/>
    </location>
</feature>
<sequence length="1380" mass="153313">MARPDARYPQRQFGAHDDPTTPGAYTPGEEVGFSDSNVRRKKSLVRPERERIDPNHRQFHYRTQAVQMEAEGRMGVLPSTTGNAPGGLRRGKSLLAREQDVAESGLSLFKRGATLRRKRQPSPVTPSGEKGCFKNIAPGPKDAWMVYSWLITCWIPPFLLSTCGIRTPEQQRAWREKMGLLLIITTLMAGVGFITFGFTKTVCGTPPNRASFDAVGNASLVVNGYTYDFSNFAHPPVSGVFDGKDNPLYDSTFHAAGMDASFLFQNTNQHCTNIIKTANGSVIPNTNGNIGWYFPCNLFSPKTDPTANKTGYDSSRLCHIQNGDRAMFAKFSPSGQVSYSWDDVKDTNRNLAVFESSILDLSLLNWLDSSLISYPPLFDEMKNHNGTFNGMDITAYMYRHGLKKYARCLQDVIQVGFVDSKSIGCVASDVVLYISLIFIIGVVAIKFGMAVIFGWFVSWQLGAYKNESYEERRRRAQDVEQWTDNIYSSAPAQYRPNVNRKTLFFPTTSRFSRADMLNKARPSTTYGAPDPSFRKLNTSSPTSKNYAASLQPPSADLGFRGSRSSTSLPANEGNNSQRLAGPPCPYPLSPRVIEQPPASYEPFNFPLAHTICLVTAYSESIEGLRTTIDSLATTDYPNSHKLILVIADGIVRGSGSAMSTPDVVLSMMKDHLIPKEEVEPQSYEAIAHGHKRHNMAKIYAGFYDYDDNTVEPSKQQRVPMILVAKCGNPQEANEAKPGNRGKRDSQIVLMSFLQKVMMDDRMTVFDYELFNCMWRVTGVCPVQYEIVLCVDADTKVFPDSLTRMVACMVHDEEIMGLCGETKIANKSETWVTMIQVFEYYISHHLTKAFESMFGGVTCLPGCFSTYRIKAPKGDSNFWVPILANPDIINHYAENIVDTLHKKNLLLLGEDRYLTTLMLKTFPKRKMMFCPQAVCKTIVPDTFSVLLSQRRRWINSTVHNLAELVLVRDLCGTFCFSMQFVVFMELAGTLVLPAAISFTIYLIVIAAAQIGPTPVIPLVLLGIILGLPGLLIIITTRKVAYIGWMLIYLISLPIWNFVLPVYAFWHFDDFSWGQTRRVEGDKEGNHGDKEGEFDPKSIIQKRWIDFERERRWNSGSVSRDSYDVIQRKGSPTRNSNRYSMGSTSETYNSETPRPYANYGYDADSPGGSRRPGSDALLVLPTPLSAGRPGRDGSPTGSGSGSGTYSRSNEGEFTPGFTPASYDPTTGSNQQLVIPAGGAEYSPPEGMEPVYRPGGATVRQGTITSGYPGETQNPYRNSQPQSASYFDQARTSATPQTSQYVQDPDDPRNSRGVSLVDPGFVRTEPNNVRRVSKQQQRRSTHEAPSPVSSVSNNPNRRSRGPIPASYSLPPGAAAPNQQGYTR</sequence>